<keyword evidence="1" id="KW-0175">Coiled coil</keyword>
<keyword evidence="4" id="KW-1185">Reference proteome</keyword>
<reference evidence="3 4" key="1">
    <citation type="submission" date="2018-11" db="EMBL/GenBank/DDBJ databases">
        <title>Vibrio LJC006 sp. nov., isolated from seawater during the bloom of the enteromorpha.</title>
        <authorList>
            <person name="Liang J."/>
        </authorList>
    </citation>
    <scope>NUCLEOTIDE SEQUENCE [LARGE SCALE GENOMIC DNA]</scope>
    <source>
        <strain evidence="3 4">LJC006</strain>
    </source>
</reference>
<keyword evidence="2" id="KW-1133">Transmembrane helix</keyword>
<accession>A0A3N9TJ51</accession>
<dbReference type="Proteomes" id="UP000281112">
    <property type="component" value="Unassembled WGS sequence"/>
</dbReference>
<protein>
    <submittedName>
        <fullName evidence="3">Chromosome partitioning protein ParA</fullName>
    </submittedName>
</protein>
<dbReference type="EMBL" id="RJVQ01000002">
    <property type="protein sequence ID" value="RQW64368.1"/>
    <property type="molecule type" value="Genomic_DNA"/>
</dbReference>
<evidence type="ECO:0000256" key="1">
    <source>
        <dbReference type="SAM" id="Coils"/>
    </source>
</evidence>
<evidence type="ECO:0000313" key="3">
    <source>
        <dbReference type="EMBL" id="RQW64368.1"/>
    </source>
</evidence>
<organism evidence="3 4">
    <name type="scientific">Vibrio viridaestus</name>
    <dbReference type="NCBI Taxonomy" id="2487322"/>
    <lineage>
        <taxon>Bacteria</taxon>
        <taxon>Pseudomonadati</taxon>
        <taxon>Pseudomonadota</taxon>
        <taxon>Gammaproteobacteria</taxon>
        <taxon>Vibrionales</taxon>
        <taxon>Vibrionaceae</taxon>
        <taxon>Vibrio</taxon>
    </lineage>
</organism>
<proteinExistence type="predicted"/>
<keyword evidence="2" id="KW-0812">Transmembrane</keyword>
<feature type="transmembrane region" description="Helical" evidence="2">
    <location>
        <begin position="12"/>
        <end position="33"/>
    </location>
</feature>
<dbReference type="OrthoDB" id="6288447at2"/>
<evidence type="ECO:0000256" key="2">
    <source>
        <dbReference type="SAM" id="Phobius"/>
    </source>
</evidence>
<keyword evidence="2" id="KW-0472">Membrane</keyword>
<evidence type="ECO:0000313" key="4">
    <source>
        <dbReference type="Proteomes" id="UP000281112"/>
    </source>
</evidence>
<feature type="coiled-coil region" evidence="1">
    <location>
        <begin position="108"/>
        <end position="234"/>
    </location>
</feature>
<dbReference type="AlphaFoldDB" id="A0A3N9TJ51"/>
<name>A0A3N9TJ51_9VIBR</name>
<comment type="caution">
    <text evidence="3">The sequence shown here is derived from an EMBL/GenBank/DDBJ whole genome shotgun (WGS) entry which is preliminary data.</text>
</comment>
<gene>
    <name evidence="3" type="ORF">EES38_07260</name>
</gene>
<dbReference type="RefSeq" id="WP_124936488.1">
    <property type="nucleotide sequence ID" value="NZ_RJVQ01000002.1"/>
</dbReference>
<sequence length="239" mass="27382">MTDWVPDNVLMILAVNLGLLILLVWFIILLLIIREFRKFARQVGGNSPQQDKTLSLCQESVDNAINYTSANAETINQLMAIQQALEAQINHFSQTTNQNISDEDRKTIESLNQQLDQSYKLIKRLKANLDRSVKGLKVTRGKLYSQYETVDELKAEKEEIEKNFAQLEQEYIRIAQSVEQQKQAAAGAGGEDSTAQSKQVQAMRQELESMQAKLQHVEKEKNFIEKRYLDMMNEVEGKD</sequence>